<dbReference type="Gene3D" id="3.40.50.11720">
    <property type="entry name" value="3-Deoxy-D-manno-octulosonic-acid transferase, N-terminal domain"/>
    <property type="match status" value="1"/>
</dbReference>
<keyword evidence="6 12" id="KW-0808">Transferase</keyword>
<dbReference type="InterPro" id="IPR039901">
    <property type="entry name" value="Kdotransferase"/>
</dbReference>
<feature type="site" description="Transition state stabilizer" evidence="11">
    <location>
        <position position="129"/>
    </location>
</feature>
<name>A0A1A9EUL8_9GAMM</name>
<dbReference type="FunFam" id="3.40.50.11720:FF:000001">
    <property type="entry name" value="3-deoxy-D-manno-octulosonic acid transferase"/>
    <property type="match status" value="1"/>
</dbReference>
<evidence type="ECO:0000259" key="13">
    <source>
        <dbReference type="Pfam" id="PF04413"/>
    </source>
</evidence>
<evidence type="ECO:0000256" key="10">
    <source>
        <dbReference type="PIRSR" id="PIRSR639901-1"/>
    </source>
</evidence>
<proteinExistence type="inferred from homology"/>
<protein>
    <recommendedName>
        <fullName evidence="5 12">3-deoxy-D-manno-octulosonic acid transferase</fullName>
        <shortName evidence="12">Kdo transferase</shortName>
        <ecNumber evidence="4 12">2.4.99.12</ecNumber>
    </recommendedName>
    <alternativeName>
        <fullName evidence="8 12">Lipid IV(A) 3-deoxy-D-manno-octulosonic acid transferase</fullName>
    </alternativeName>
</protein>
<dbReference type="GO" id="GO:0043842">
    <property type="term" value="F:Kdo transferase activity"/>
    <property type="evidence" value="ECO:0007669"/>
    <property type="project" value="UniProtKB-EC"/>
</dbReference>
<evidence type="ECO:0000256" key="9">
    <source>
        <dbReference type="ARBA" id="ARBA00049183"/>
    </source>
</evidence>
<feature type="domain" description="3-deoxy-D-manno-octulosonic-acid transferase N-terminal" evidence="13">
    <location>
        <begin position="34"/>
        <end position="210"/>
    </location>
</feature>
<organism evidence="14 15">
    <name type="scientific">Marinobacterium aestuarii</name>
    <dbReference type="NCBI Taxonomy" id="1821621"/>
    <lineage>
        <taxon>Bacteria</taxon>
        <taxon>Pseudomonadati</taxon>
        <taxon>Pseudomonadota</taxon>
        <taxon>Gammaproteobacteria</taxon>
        <taxon>Oceanospirillales</taxon>
        <taxon>Oceanospirillaceae</taxon>
        <taxon>Marinobacterium</taxon>
    </lineage>
</organism>
<keyword evidence="12" id="KW-1133">Transmembrane helix</keyword>
<dbReference type="RefSeq" id="WP_067377011.1">
    <property type="nucleotide sequence ID" value="NZ_CP015839.1"/>
</dbReference>
<dbReference type="GO" id="GO:0009245">
    <property type="term" value="P:lipid A biosynthetic process"/>
    <property type="evidence" value="ECO:0007669"/>
    <property type="project" value="TreeGrafter"/>
</dbReference>
<evidence type="ECO:0000256" key="7">
    <source>
        <dbReference type="ARBA" id="ARBA00022968"/>
    </source>
</evidence>
<sequence>MARLLYTALLYLALPIILLRLWWRGRRAPAYRSRWCERLGFVTPCDSRPLWIHAVSVGETVAIAPLVELLLARRPDLPLLLTTTTPTGSERVRALFGDRVQHAYCPWDLPDALARFLRRTRPRGCLIVETELWPNLVHGCHAAAVPVLLANARLSARSAKGYKRFAALTRPMLQCLSQVVAQHRDDGARFVELGLSAAQLTVSGSIKFDIETQPHWLEAGARLRQQWGERPLLVAGSTHEGEDAALLRVLEQLRTEFPALLLVLVPRHPERFEPVYQLCLEAGWSVARHSVAGHGESAPQVGAVDVYLGDTMGELMGLYAAADITFVGGSLVPRGGHNPLEPAALGKPVLMGQQVFNFQAICDALESAGGLTRVVDEAALTQALRELLADPLQRQQQGAAAQAFVAQNRGALERLYQQVEKTLLRP</sequence>
<dbReference type="EC" id="2.4.99.12" evidence="4 12"/>
<dbReference type="PANTHER" id="PTHR42755:SF1">
    <property type="entry name" value="3-DEOXY-D-MANNO-OCTULOSONIC ACID TRANSFERASE, MITOCHONDRIAL-RELATED"/>
    <property type="match status" value="1"/>
</dbReference>
<keyword evidence="7" id="KW-0735">Signal-anchor</keyword>
<dbReference type="Proteomes" id="UP000078070">
    <property type="component" value="Chromosome"/>
</dbReference>
<dbReference type="OrthoDB" id="9789797at2"/>
<dbReference type="Gene3D" id="3.40.50.2000">
    <property type="entry name" value="Glycogen Phosphorylase B"/>
    <property type="match status" value="1"/>
</dbReference>
<feature type="site" description="Transition state stabilizer" evidence="11">
    <location>
        <position position="207"/>
    </location>
</feature>
<dbReference type="GO" id="GO:0009244">
    <property type="term" value="P:lipopolysaccharide core region biosynthetic process"/>
    <property type="evidence" value="ECO:0007669"/>
    <property type="project" value="UniProtKB-UniRule"/>
</dbReference>
<dbReference type="Pfam" id="PF04413">
    <property type="entry name" value="Glycos_transf_N"/>
    <property type="match status" value="1"/>
</dbReference>
<dbReference type="NCBIfam" id="NF004388">
    <property type="entry name" value="PRK05749.1-4"/>
    <property type="match status" value="1"/>
</dbReference>
<dbReference type="KEGG" id="mars:A8C75_01330"/>
<feature type="active site" description="Proton acceptor" evidence="10">
    <location>
        <position position="59"/>
    </location>
</feature>
<keyword evidence="12" id="KW-0812">Transmembrane</keyword>
<dbReference type="EMBL" id="CP015839">
    <property type="protein sequence ID" value="ANG61233.1"/>
    <property type="molecule type" value="Genomic_DNA"/>
</dbReference>
<dbReference type="AlphaFoldDB" id="A0A1A9EUL8"/>
<evidence type="ECO:0000256" key="12">
    <source>
        <dbReference type="RuleBase" id="RU365103"/>
    </source>
</evidence>
<evidence type="ECO:0000256" key="1">
    <source>
        <dbReference type="ARBA" id="ARBA00004388"/>
    </source>
</evidence>
<reference evidence="14 15" key="2">
    <citation type="journal article" date="2018" name="Int. J. Syst. Evol. Microbiol.">
        <title>Marinobacterium aestuarii sp. nov., a benzene-degrading marine bacterium isolated from estuary sediment.</title>
        <authorList>
            <person name="Bae S.S."/>
            <person name="Jung J."/>
            <person name="Chung D."/>
            <person name="Baek K."/>
        </authorList>
    </citation>
    <scope>NUCLEOTIDE SEQUENCE [LARGE SCALE GENOMIC DNA]</scope>
    <source>
        <strain evidence="14 15">ST58-10</strain>
    </source>
</reference>
<evidence type="ECO:0000256" key="2">
    <source>
        <dbReference type="ARBA" id="ARBA00004713"/>
    </source>
</evidence>
<keyword evidence="12" id="KW-1003">Cell membrane</keyword>
<keyword evidence="15" id="KW-1185">Reference proteome</keyword>
<dbReference type="InterPro" id="IPR038107">
    <property type="entry name" value="Glycos_transf_N_sf"/>
</dbReference>
<evidence type="ECO:0000313" key="15">
    <source>
        <dbReference type="Proteomes" id="UP000078070"/>
    </source>
</evidence>
<evidence type="ECO:0000256" key="6">
    <source>
        <dbReference type="ARBA" id="ARBA00022679"/>
    </source>
</evidence>
<evidence type="ECO:0000256" key="4">
    <source>
        <dbReference type="ARBA" id="ARBA00012621"/>
    </source>
</evidence>
<dbReference type="SUPFAM" id="SSF53756">
    <property type="entry name" value="UDP-Glycosyltransferase/glycogen phosphorylase"/>
    <property type="match status" value="1"/>
</dbReference>
<comment type="catalytic activity">
    <reaction evidence="9 12">
        <text>lipid IVA (E. coli) + CMP-3-deoxy-beta-D-manno-octulosonate = alpha-Kdo-(2-&gt;6)-lipid IVA (E. coli) + CMP + H(+)</text>
        <dbReference type="Rhea" id="RHEA:28066"/>
        <dbReference type="ChEBI" id="CHEBI:15378"/>
        <dbReference type="ChEBI" id="CHEBI:58603"/>
        <dbReference type="ChEBI" id="CHEBI:60364"/>
        <dbReference type="ChEBI" id="CHEBI:60377"/>
        <dbReference type="ChEBI" id="CHEBI:85987"/>
        <dbReference type="EC" id="2.4.99.12"/>
    </reaction>
</comment>
<dbReference type="UniPathway" id="UPA00958"/>
<dbReference type="PANTHER" id="PTHR42755">
    <property type="entry name" value="3-DEOXY-MANNO-OCTULOSONATE CYTIDYLYLTRANSFERASE"/>
    <property type="match status" value="1"/>
</dbReference>
<comment type="subcellular location">
    <subcellularLocation>
        <location evidence="1">Cell inner membrane</location>
        <topology evidence="1">Single-pass membrane protein</topology>
        <orientation evidence="1">Cytoplasmic side</orientation>
    </subcellularLocation>
    <subcellularLocation>
        <location evidence="12">Cell membrane</location>
    </subcellularLocation>
</comment>
<dbReference type="STRING" id="1821621.A8C75_01330"/>
<comment type="similarity">
    <text evidence="3">Belongs to the glycosyltransferase group 1 family. Glycosyltransferase 30 subfamily.</text>
</comment>
<evidence type="ECO:0000313" key="14">
    <source>
        <dbReference type="EMBL" id="ANG61233.1"/>
    </source>
</evidence>
<feature type="transmembrane region" description="Helical" evidence="12">
    <location>
        <begin position="6"/>
        <end position="23"/>
    </location>
</feature>
<dbReference type="InterPro" id="IPR007507">
    <property type="entry name" value="Glycos_transf_N"/>
</dbReference>
<keyword evidence="12" id="KW-0448">Lipopolysaccharide biosynthesis</keyword>
<keyword evidence="12" id="KW-0472">Membrane</keyword>
<dbReference type="FunFam" id="3.40.50.2000:FF:000032">
    <property type="entry name" value="3-deoxy-D-manno-octulosonic acid transferase"/>
    <property type="match status" value="1"/>
</dbReference>
<accession>A0A1A9EUL8</accession>
<reference evidence="15" key="1">
    <citation type="submission" date="2016-05" db="EMBL/GenBank/DDBJ databases">
        <authorList>
            <person name="Baek K."/>
            <person name="Yang S.-J."/>
        </authorList>
    </citation>
    <scope>NUCLEOTIDE SEQUENCE [LARGE SCALE GENOMIC DNA]</scope>
    <source>
        <strain evidence="15">ST58-10</strain>
    </source>
</reference>
<evidence type="ECO:0000256" key="8">
    <source>
        <dbReference type="ARBA" id="ARBA00031445"/>
    </source>
</evidence>
<evidence type="ECO:0000256" key="3">
    <source>
        <dbReference type="ARBA" id="ARBA00006380"/>
    </source>
</evidence>
<evidence type="ECO:0000256" key="11">
    <source>
        <dbReference type="PIRSR" id="PIRSR639901-2"/>
    </source>
</evidence>
<comment type="function">
    <text evidence="12">Involved in lipopolysaccharide (LPS) biosynthesis. Catalyzes the transfer of 3-deoxy-D-manno-octulosonate (Kdo) residue(s) from CMP-Kdo to lipid IV(A), the tetraacyldisaccharide-1,4'-bisphosphate precursor of lipid A.</text>
</comment>
<comment type="pathway">
    <text evidence="2 12">Bacterial outer membrane biogenesis; LPS core biosynthesis.</text>
</comment>
<evidence type="ECO:0000256" key="5">
    <source>
        <dbReference type="ARBA" id="ARBA00019077"/>
    </source>
</evidence>
<dbReference type="GO" id="GO:0005886">
    <property type="term" value="C:plasma membrane"/>
    <property type="evidence" value="ECO:0007669"/>
    <property type="project" value="UniProtKB-SubCell"/>
</dbReference>
<gene>
    <name evidence="14" type="ORF">A8C75_01330</name>
</gene>